<feature type="transmembrane region" description="Helical" evidence="8">
    <location>
        <begin position="126"/>
        <end position="144"/>
    </location>
</feature>
<keyword evidence="3" id="KW-0813">Transport</keyword>
<sequence>MKLETSLQGVHRRRLFCGEGRRDLRDPLPSEWDGFHLGSAHVYAFLQNYAMSMYYSVMSDKLLFLGLLYFVQGIPYGLQSSLLPVYLRGTGQSLTRISLAKVLYFPWVLKLLWAPLVDRAGTKRRWLVSTVGGLALVCLAGATLSPELQQGGVAGVLLAMNALVSVQDVAVDGAAVRLLRGTAELGLGNTAQVVGYKAGSVFAGGGLLAVIDVVGWAWTFTLLSCVYGGVALFVCGVNVLDGEAGRAPGEVRKPTRDTARPWAMWKKLMDVPGTPWTMIYVLTYKLGEQGAITMFPLFLLDHHMTARELGLWNGVVAMAFSICGSSLGGFLLSKYSISMLMRRAFVFRTVSMVFQCSLLTVLEPSPLMKGMAVLSLSMQHFIAGLITTLTFTCMMHCTQRAEESIQATHYSFLATLEVLGKLCFSTLAGAIVDTVGFPIAFLLFLFLTSSSALHVWRAVDTGVLKEQLKEQPQ</sequence>
<feature type="transmembrane region" description="Helical" evidence="8">
    <location>
        <begin position="276"/>
        <end position="299"/>
    </location>
</feature>
<dbReference type="InterPro" id="IPR011701">
    <property type="entry name" value="MFS"/>
</dbReference>
<protein>
    <recommendedName>
        <fullName evidence="7">Major facilitator superfamily domain-containing protein 3</fullName>
    </recommendedName>
</protein>
<dbReference type="GO" id="GO:0022857">
    <property type="term" value="F:transmembrane transporter activity"/>
    <property type="evidence" value="ECO:0007669"/>
    <property type="project" value="InterPro"/>
</dbReference>
<dbReference type="PANTHER" id="PTHR12778">
    <property type="entry name" value="SOLUTE CARRIER FAMILY 33 ACETYL-COA TRANSPORTER -RELATED"/>
    <property type="match status" value="1"/>
</dbReference>
<evidence type="ECO:0000256" key="1">
    <source>
        <dbReference type="ARBA" id="ARBA00004141"/>
    </source>
</evidence>
<dbReference type="CDD" id="cd17485">
    <property type="entry name" value="MFS_MFSD3"/>
    <property type="match status" value="1"/>
</dbReference>
<keyword evidence="6 8" id="KW-0472">Membrane</keyword>
<dbReference type="GO" id="GO:0016020">
    <property type="term" value="C:membrane"/>
    <property type="evidence" value="ECO:0007669"/>
    <property type="project" value="UniProtKB-SubCell"/>
</dbReference>
<feature type="transmembrane region" description="Helical" evidence="8">
    <location>
        <begin position="62"/>
        <end position="87"/>
    </location>
</feature>
<evidence type="ECO:0000256" key="5">
    <source>
        <dbReference type="ARBA" id="ARBA00022989"/>
    </source>
</evidence>
<feature type="transmembrane region" description="Helical" evidence="8">
    <location>
        <begin position="216"/>
        <end position="240"/>
    </location>
</feature>
<feature type="transmembrane region" description="Helical" evidence="8">
    <location>
        <begin position="311"/>
        <end position="332"/>
    </location>
</feature>
<dbReference type="SUPFAM" id="SSF103473">
    <property type="entry name" value="MFS general substrate transporter"/>
    <property type="match status" value="1"/>
</dbReference>
<gene>
    <name evidence="9" type="ORF">AMELA_G00241350</name>
</gene>
<accession>A0A7J5ZVF4</accession>
<evidence type="ECO:0000256" key="3">
    <source>
        <dbReference type="ARBA" id="ARBA00022448"/>
    </source>
</evidence>
<dbReference type="Proteomes" id="UP000593565">
    <property type="component" value="Unassembled WGS sequence"/>
</dbReference>
<feature type="transmembrane region" description="Helical" evidence="8">
    <location>
        <begin position="437"/>
        <end position="459"/>
    </location>
</feature>
<feature type="transmembrane region" description="Helical" evidence="8">
    <location>
        <begin position="93"/>
        <end position="114"/>
    </location>
</feature>
<comment type="similarity">
    <text evidence="2">Belongs to the major facilitator superfamily.</text>
</comment>
<feature type="transmembrane region" description="Helical" evidence="8">
    <location>
        <begin position="344"/>
        <end position="361"/>
    </location>
</feature>
<dbReference type="FunFam" id="1.20.1250.20:FF:000176">
    <property type="entry name" value="Major facilitator superfamily domain containing 3"/>
    <property type="match status" value="1"/>
</dbReference>
<evidence type="ECO:0000256" key="8">
    <source>
        <dbReference type="SAM" id="Phobius"/>
    </source>
</evidence>
<evidence type="ECO:0000256" key="2">
    <source>
        <dbReference type="ARBA" id="ARBA00008335"/>
    </source>
</evidence>
<feature type="transmembrane region" description="Helical" evidence="8">
    <location>
        <begin position="410"/>
        <end position="431"/>
    </location>
</feature>
<dbReference type="PANTHER" id="PTHR12778:SF10">
    <property type="entry name" value="MAJOR FACILITATOR SUPERFAMILY DOMAIN-CONTAINING PROTEIN 3"/>
    <property type="match status" value="1"/>
</dbReference>
<dbReference type="Gene3D" id="1.20.1250.20">
    <property type="entry name" value="MFS general substrate transporter like domains"/>
    <property type="match status" value="1"/>
</dbReference>
<dbReference type="Pfam" id="PF07690">
    <property type="entry name" value="MFS_1"/>
    <property type="match status" value="1"/>
</dbReference>
<evidence type="ECO:0000256" key="7">
    <source>
        <dbReference type="ARBA" id="ARBA00069953"/>
    </source>
</evidence>
<proteinExistence type="inferred from homology"/>
<comment type="caution">
    <text evidence="9">The sequence shown here is derived from an EMBL/GenBank/DDBJ whole genome shotgun (WGS) entry which is preliminary data.</text>
</comment>
<dbReference type="InterPro" id="IPR036259">
    <property type="entry name" value="MFS_trans_sf"/>
</dbReference>
<dbReference type="InterPro" id="IPR004752">
    <property type="entry name" value="AmpG_permease/AT-1"/>
</dbReference>
<organism evidence="9 10">
    <name type="scientific">Ameiurus melas</name>
    <name type="common">Black bullhead</name>
    <name type="synonym">Silurus melas</name>
    <dbReference type="NCBI Taxonomy" id="219545"/>
    <lineage>
        <taxon>Eukaryota</taxon>
        <taxon>Metazoa</taxon>
        <taxon>Chordata</taxon>
        <taxon>Craniata</taxon>
        <taxon>Vertebrata</taxon>
        <taxon>Euteleostomi</taxon>
        <taxon>Actinopterygii</taxon>
        <taxon>Neopterygii</taxon>
        <taxon>Teleostei</taxon>
        <taxon>Ostariophysi</taxon>
        <taxon>Siluriformes</taxon>
        <taxon>Ictaluridae</taxon>
        <taxon>Ameiurus</taxon>
    </lineage>
</organism>
<reference evidence="9 10" key="1">
    <citation type="submission" date="2020-02" db="EMBL/GenBank/DDBJ databases">
        <title>A chromosome-scale genome assembly of the black bullhead catfish (Ameiurus melas).</title>
        <authorList>
            <person name="Wen M."/>
            <person name="Zham M."/>
            <person name="Cabau C."/>
            <person name="Klopp C."/>
            <person name="Donnadieu C."/>
            <person name="Roques C."/>
            <person name="Bouchez O."/>
            <person name="Lampietro C."/>
            <person name="Jouanno E."/>
            <person name="Herpin A."/>
            <person name="Louis A."/>
            <person name="Berthelot C."/>
            <person name="Parey E."/>
            <person name="Roest-Crollius H."/>
            <person name="Braasch I."/>
            <person name="Postlethwait J."/>
            <person name="Robinson-Rechavi M."/>
            <person name="Echchiki A."/>
            <person name="Begum T."/>
            <person name="Montfort J."/>
            <person name="Schartl M."/>
            <person name="Bobe J."/>
            <person name="Guiguen Y."/>
        </authorList>
    </citation>
    <scope>NUCLEOTIDE SEQUENCE [LARGE SCALE GENOMIC DNA]</scope>
    <source>
        <strain evidence="9">M_S1</strain>
        <tissue evidence="9">Blood</tissue>
    </source>
</reference>
<comment type="subcellular location">
    <subcellularLocation>
        <location evidence="1">Membrane</location>
        <topology evidence="1">Multi-pass membrane protein</topology>
    </subcellularLocation>
</comment>
<evidence type="ECO:0000256" key="4">
    <source>
        <dbReference type="ARBA" id="ARBA00022692"/>
    </source>
</evidence>
<keyword evidence="10" id="KW-1185">Reference proteome</keyword>
<feature type="transmembrane region" description="Helical" evidence="8">
    <location>
        <begin position="381"/>
        <end position="398"/>
    </location>
</feature>
<keyword evidence="5 8" id="KW-1133">Transmembrane helix</keyword>
<name>A0A7J5ZVF4_AMEME</name>
<keyword evidence="4 8" id="KW-0812">Transmembrane</keyword>
<evidence type="ECO:0000313" key="9">
    <source>
        <dbReference type="EMBL" id="KAF4074615.1"/>
    </source>
</evidence>
<evidence type="ECO:0000256" key="6">
    <source>
        <dbReference type="ARBA" id="ARBA00023136"/>
    </source>
</evidence>
<evidence type="ECO:0000313" key="10">
    <source>
        <dbReference type="Proteomes" id="UP000593565"/>
    </source>
</evidence>
<dbReference type="EMBL" id="JAAGNN010000022">
    <property type="protein sequence ID" value="KAF4074615.1"/>
    <property type="molecule type" value="Genomic_DNA"/>
</dbReference>
<dbReference type="AlphaFoldDB" id="A0A7J5ZVF4"/>